<dbReference type="RefSeq" id="WP_091723035.1">
    <property type="nucleotide sequence ID" value="NZ_FNHS01000037.1"/>
</dbReference>
<dbReference type="AlphaFoldDB" id="A0A1H0LKW9"/>
<evidence type="ECO:0000313" key="3">
    <source>
        <dbReference type="Proteomes" id="UP000198704"/>
    </source>
</evidence>
<feature type="region of interest" description="Disordered" evidence="1">
    <location>
        <begin position="1"/>
        <end position="73"/>
    </location>
</feature>
<evidence type="ECO:0000313" key="2">
    <source>
        <dbReference type="EMBL" id="SDO68859.1"/>
    </source>
</evidence>
<dbReference type="OrthoDB" id="8004444at2"/>
<feature type="compositionally biased region" description="Polar residues" evidence="1">
    <location>
        <begin position="1"/>
        <end position="11"/>
    </location>
</feature>
<dbReference type="EMBL" id="FNHS01000037">
    <property type="protein sequence ID" value="SDO68859.1"/>
    <property type="molecule type" value="Genomic_DNA"/>
</dbReference>
<name>A0A1H0LKW9_9HYPH</name>
<keyword evidence="3" id="KW-1185">Reference proteome</keyword>
<sequence length="73" mass="7191">MSAPDPNTAQTVLAEDPPGARTYPPEPVAKAPQGPRSPGQSEPGDMGAFEAQTDAAPGAENPAGDGGTGYRGG</sequence>
<protein>
    <submittedName>
        <fullName evidence="2">Uncharacterized protein</fullName>
    </submittedName>
</protein>
<organism evidence="2 3">
    <name type="scientific">Methylobacterium phyllostachyos</name>
    <dbReference type="NCBI Taxonomy" id="582672"/>
    <lineage>
        <taxon>Bacteria</taxon>
        <taxon>Pseudomonadati</taxon>
        <taxon>Pseudomonadota</taxon>
        <taxon>Alphaproteobacteria</taxon>
        <taxon>Hyphomicrobiales</taxon>
        <taxon>Methylobacteriaceae</taxon>
        <taxon>Methylobacterium</taxon>
    </lineage>
</organism>
<proteinExistence type="predicted"/>
<reference evidence="3" key="1">
    <citation type="submission" date="2016-10" db="EMBL/GenBank/DDBJ databases">
        <authorList>
            <person name="Varghese N."/>
            <person name="Submissions S."/>
        </authorList>
    </citation>
    <scope>NUCLEOTIDE SEQUENCE [LARGE SCALE GENOMIC DNA]</scope>
    <source>
        <strain evidence="3">BL47</strain>
    </source>
</reference>
<feature type="compositionally biased region" description="Gly residues" evidence="1">
    <location>
        <begin position="64"/>
        <end position="73"/>
    </location>
</feature>
<accession>A0A1H0LKW9</accession>
<evidence type="ECO:0000256" key="1">
    <source>
        <dbReference type="SAM" id="MobiDB-lite"/>
    </source>
</evidence>
<dbReference type="Proteomes" id="UP000198704">
    <property type="component" value="Unassembled WGS sequence"/>
</dbReference>
<dbReference type="STRING" id="582672.SAMN05216360_13713"/>
<gene>
    <name evidence="2" type="ORF">SAMN05216360_13713</name>
</gene>